<dbReference type="GO" id="GO:0022857">
    <property type="term" value="F:transmembrane transporter activity"/>
    <property type="evidence" value="ECO:0007669"/>
    <property type="project" value="InterPro"/>
</dbReference>
<organism evidence="8 9">
    <name type="scientific">Parasporobacterium paucivorans DSM 15970</name>
    <dbReference type="NCBI Taxonomy" id="1122934"/>
    <lineage>
        <taxon>Bacteria</taxon>
        <taxon>Bacillati</taxon>
        <taxon>Bacillota</taxon>
        <taxon>Clostridia</taxon>
        <taxon>Lachnospirales</taxon>
        <taxon>Lachnospiraceae</taxon>
        <taxon>Parasporobacterium</taxon>
    </lineage>
</organism>
<comment type="subcellular location">
    <subcellularLocation>
        <location evidence="1">Cell membrane</location>
        <topology evidence="1">Multi-pass membrane protein</topology>
    </subcellularLocation>
</comment>
<dbReference type="PROSITE" id="PS50850">
    <property type="entry name" value="MFS"/>
    <property type="match status" value="1"/>
</dbReference>
<keyword evidence="5 6" id="KW-0472">Membrane</keyword>
<dbReference type="SUPFAM" id="SSF103473">
    <property type="entry name" value="MFS general substrate transporter"/>
    <property type="match status" value="1"/>
</dbReference>
<feature type="transmembrane region" description="Helical" evidence="6">
    <location>
        <begin position="194"/>
        <end position="213"/>
    </location>
</feature>
<accession>A0A1M6GYN2</accession>
<dbReference type="AlphaFoldDB" id="A0A1M6GYN2"/>
<dbReference type="GO" id="GO:0005886">
    <property type="term" value="C:plasma membrane"/>
    <property type="evidence" value="ECO:0007669"/>
    <property type="project" value="UniProtKB-SubCell"/>
</dbReference>
<feature type="transmembrane region" description="Helical" evidence="6">
    <location>
        <begin position="43"/>
        <end position="63"/>
    </location>
</feature>
<reference evidence="8 9" key="1">
    <citation type="submission" date="2016-11" db="EMBL/GenBank/DDBJ databases">
        <authorList>
            <person name="Jaros S."/>
            <person name="Januszkiewicz K."/>
            <person name="Wedrychowicz H."/>
        </authorList>
    </citation>
    <scope>NUCLEOTIDE SEQUENCE [LARGE SCALE GENOMIC DNA]</scope>
    <source>
        <strain evidence="8 9">DSM 15970</strain>
    </source>
</reference>
<dbReference type="RefSeq" id="WP_073993670.1">
    <property type="nucleotide sequence ID" value="NZ_FQYT01000013.1"/>
</dbReference>
<evidence type="ECO:0000256" key="2">
    <source>
        <dbReference type="ARBA" id="ARBA00022448"/>
    </source>
</evidence>
<keyword evidence="4 6" id="KW-1133">Transmembrane helix</keyword>
<feature type="transmembrane region" description="Helical" evidence="6">
    <location>
        <begin position="9"/>
        <end position="31"/>
    </location>
</feature>
<feature type="transmembrane region" description="Helical" evidence="6">
    <location>
        <begin position="133"/>
        <end position="152"/>
    </location>
</feature>
<feature type="transmembrane region" description="Helical" evidence="6">
    <location>
        <begin position="100"/>
        <end position="121"/>
    </location>
</feature>
<evidence type="ECO:0000256" key="3">
    <source>
        <dbReference type="ARBA" id="ARBA00022692"/>
    </source>
</evidence>
<dbReference type="Gene3D" id="1.20.1250.20">
    <property type="entry name" value="MFS general substrate transporter like domains"/>
    <property type="match status" value="2"/>
</dbReference>
<dbReference type="PANTHER" id="PTHR42718:SF9">
    <property type="entry name" value="MAJOR FACILITATOR SUPERFAMILY MULTIDRUG TRANSPORTER MFSC"/>
    <property type="match status" value="1"/>
</dbReference>
<feature type="transmembrane region" description="Helical" evidence="6">
    <location>
        <begin position="294"/>
        <end position="315"/>
    </location>
</feature>
<feature type="transmembrane region" description="Helical" evidence="6">
    <location>
        <begin position="348"/>
        <end position="367"/>
    </location>
</feature>
<feature type="transmembrane region" description="Helical" evidence="6">
    <location>
        <begin position="75"/>
        <end position="94"/>
    </location>
</feature>
<sequence length="461" mass="49626">MDTKHNKLILFTTSLGAFIVPFINSAINIALPSISRDFSLGSILLNWIPLSFTLAVAIFILPFGRLADILGRKKLLVLGMLLFAISSILSGLSTGPGMLIFFRIFQGISGSAISVTLISILTSVFPAGSRGKALGLNVAMTYIGLSVGPYLGGLLVQYFSWRSIFFFSAVIAFIIFISLIGLKQEWAEAKGEKFDLVGSTIYGIALMGIISGFSFIQSIWGIILILVGLAATAFFIVYENRTKYPILNISLFRYNKVLAFSSLAALINYSATFALSYLLSIYLQNNFGFDSAKAGLVLIAQPVVMAVFSPVTGFLSDRIEPQKVATLGMSITTLGLCFFIFLNKNTSIAYIVVALLILGFGFALFSSPNTNAIMSSVEKKYYGVTSGILGAARTVGQAFSMGISSLVLALIIGNQQISPQNAPELLSAVKTTFTILVILSFFGIFASLARGKMHTDTAEKK</sequence>
<dbReference type="InterPro" id="IPR020846">
    <property type="entry name" value="MFS_dom"/>
</dbReference>
<evidence type="ECO:0000256" key="1">
    <source>
        <dbReference type="ARBA" id="ARBA00004651"/>
    </source>
</evidence>
<dbReference type="PRINTS" id="PR01036">
    <property type="entry name" value="TCRTETB"/>
</dbReference>
<dbReference type="OrthoDB" id="102502at2"/>
<keyword evidence="2" id="KW-0813">Transport</keyword>
<dbReference type="CDD" id="cd17321">
    <property type="entry name" value="MFS_MMR_MDR_like"/>
    <property type="match status" value="1"/>
</dbReference>
<evidence type="ECO:0000256" key="5">
    <source>
        <dbReference type="ARBA" id="ARBA00023136"/>
    </source>
</evidence>
<dbReference type="InterPro" id="IPR011701">
    <property type="entry name" value="MFS"/>
</dbReference>
<gene>
    <name evidence="8" type="ORF">SAMN02745691_01432</name>
</gene>
<keyword evidence="9" id="KW-1185">Reference proteome</keyword>
<feature type="transmembrane region" description="Helical" evidence="6">
    <location>
        <begin position="164"/>
        <end position="182"/>
    </location>
</feature>
<dbReference type="Pfam" id="PF07690">
    <property type="entry name" value="MFS_1"/>
    <property type="match status" value="1"/>
</dbReference>
<evidence type="ECO:0000313" key="8">
    <source>
        <dbReference type="EMBL" id="SHJ15069.1"/>
    </source>
</evidence>
<dbReference type="EMBL" id="FQYT01000013">
    <property type="protein sequence ID" value="SHJ15069.1"/>
    <property type="molecule type" value="Genomic_DNA"/>
</dbReference>
<feature type="transmembrane region" description="Helical" evidence="6">
    <location>
        <begin position="219"/>
        <end position="238"/>
    </location>
</feature>
<feature type="transmembrane region" description="Helical" evidence="6">
    <location>
        <begin position="388"/>
        <end position="412"/>
    </location>
</feature>
<proteinExistence type="predicted"/>
<evidence type="ECO:0000313" key="9">
    <source>
        <dbReference type="Proteomes" id="UP000184342"/>
    </source>
</evidence>
<dbReference type="STRING" id="1122934.SAMN02745691_01432"/>
<name>A0A1M6GYN2_9FIRM</name>
<protein>
    <submittedName>
        <fullName evidence="8">Drug resistance transporter, EmrB/QacA subfamily</fullName>
    </submittedName>
</protein>
<keyword evidence="3 6" id="KW-0812">Transmembrane</keyword>
<dbReference type="PANTHER" id="PTHR42718">
    <property type="entry name" value="MAJOR FACILITATOR SUPERFAMILY MULTIDRUG TRANSPORTER MFSC"/>
    <property type="match status" value="1"/>
</dbReference>
<evidence type="ECO:0000256" key="4">
    <source>
        <dbReference type="ARBA" id="ARBA00022989"/>
    </source>
</evidence>
<evidence type="ECO:0000259" key="7">
    <source>
        <dbReference type="PROSITE" id="PS50850"/>
    </source>
</evidence>
<dbReference type="Proteomes" id="UP000184342">
    <property type="component" value="Unassembled WGS sequence"/>
</dbReference>
<feature type="transmembrane region" description="Helical" evidence="6">
    <location>
        <begin position="324"/>
        <end position="342"/>
    </location>
</feature>
<evidence type="ECO:0000256" key="6">
    <source>
        <dbReference type="SAM" id="Phobius"/>
    </source>
</evidence>
<feature type="transmembrane region" description="Helical" evidence="6">
    <location>
        <begin position="432"/>
        <end position="451"/>
    </location>
</feature>
<dbReference type="InterPro" id="IPR036259">
    <property type="entry name" value="MFS_trans_sf"/>
</dbReference>
<feature type="transmembrane region" description="Helical" evidence="6">
    <location>
        <begin position="258"/>
        <end position="282"/>
    </location>
</feature>
<feature type="domain" description="Major facilitator superfamily (MFS) profile" evidence="7">
    <location>
        <begin position="9"/>
        <end position="452"/>
    </location>
</feature>